<dbReference type="AlphaFoldDB" id="A0A139IRB0"/>
<dbReference type="OrthoDB" id="3687641at2759"/>
<proteinExistence type="inferred from homology"/>
<sequence length="255" mass="28985">MERDEEMPFLEGEKRCGHPELQNERSDSPECQRKQQGWLRISAVMNAILFKACLFLVFLLAFKQTSEGASTISGTYSPVNNAIEYEYRRTIANDTIMVGQPSPAWESRMSNLLNNTLLSISQTELDLANTTSIPLQSTDPTRYVGGLGIAHNVHCVKKLKQFLYFSHFYPEVEIGSSHYEYLQYHADHCLNFILQSMMCHMDTSLYTLVWAPGEDGKTMVVKHREPGVQKCVNWDTVKGWMEERAVSSDMMVGPG</sequence>
<dbReference type="STRING" id="113226.A0A139IRB0"/>
<dbReference type="Pfam" id="PF11807">
    <property type="entry name" value="UstYa"/>
    <property type="match status" value="1"/>
</dbReference>
<evidence type="ECO:0000313" key="3">
    <source>
        <dbReference type="EMBL" id="KXT17338.1"/>
    </source>
</evidence>
<evidence type="ECO:0000313" key="4">
    <source>
        <dbReference type="Proteomes" id="UP000073492"/>
    </source>
</evidence>
<organism evidence="3 4">
    <name type="scientific">Pseudocercospora musae</name>
    <dbReference type="NCBI Taxonomy" id="113226"/>
    <lineage>
        <taxon>Eukaryota</taxon>
        <taxon>Fungi</taxon>
        <taxon>Dikarya</taxon>
        <taxon>Ascomycota</taxon>
        <taxon>Pezizomycotina</taxon>
        <taxon>Dothideomycetes</taxon>
        <taxon>Dothideomycetidae</taxon>
        <taxon>Mycosphaerellales</taxon>
        <taxon>Mycosphaerellaceae</taxon>
        <taxon>Pseudocercospora</taxon>
    </lineage>
</organism>
<reference evidence="3 4" key="1">
    <citation type="submission" date="2015-07" db="EMBL/GenBank/DDBJ databases">
        <title>Comparative genomics of the Sigatoka disease complex on banana suggests a link between parallel evolutionary changes in Pseudocercospora fijiensis and Pseudocercospora eumusae and increased virulence on the banana host.</title>
        <authorList>
            <person name="Chang T.-C."/>
            <person name="Salvucci A."/>
            <person name="Crous P.W."/>
            <person name="Stergiopoulos I."/>
        </authorList>
    </citation>
    <scope>NUCLEOTIDE SEQUENCE [LARGE SCALE GENOMIC DNA]</scope>
    <source>
        <strain evidence="3 4">CBS 116634</strain>
    </source>
</reference>
<dbReference type="EMBL" id="LFZO01000021">
    <property type="protein sequence ID" value="KXT17339.1"/>
    <property type="molecule type" value="Genomic_DNA"/>
</dbReference>
<feature type="compositionally biased region" description="Basic and acidic residues" evidence="2">
    <location>
        <begin position="11"/>
        <end position="29"/>
    </location>
</feature>
<comment type="similarity">
    <text evidence="1">Belongs to the ustYa family.</text>
</comment>
<dbReference type="EMBL" id="LFZO01000021">
    <property type="protein sequence ID" value="KXT17338.1"/>
    <property type="molecule type" value="Genomic_DNA"/>
</dbReference>
<feature type="region of interest" description="Disordered" evidence="2">
    <location>
        <begin position="1"/>
        <end position="29"/>
    </location>
</feature>
<keyword evidence="4" id="KW-1185">Reference proteome</keyword>
<dbReference type="PANTHER" id="PTHR33365">
    <property type="entry name" value="YALI0B05434P"/>
    <property type="match status" value="1"/>
</dbReference>
<gene>
    <name evidence="3" type="ORF">AC579_3863</name>
</gene>
<name>A0A139IRB0_9PEZI</name>
<dbReference type="Proteomes" id="UP000073492">
    <property type="component" value="Unassembled WGS sequence"/>
</dbReference>
<evidence type="ECO:0000256" key="1">
    <source>
        <dbReference type="ARBA" id="ARBA00035112"/>
    </source>
</evidence>
<protein>
    <submittedName>
        <fullName evidence="3">Uncharacterized protein</fullName>
    </submittedName>
</protein>
<dbReference type="PANTHER" id="PTHR33365:SF7">
    <property type="entry name" value="TAT PATHWAY SIGNAL SEQUENCE"/>
    <property type="match status" value="1"/>
</dbReference>
<dbReference type="GO" id="GO:0043386">
    <property type="term" value="P:mycotoxin biosynthetic process"/>
    <property type="evidence" value="ECO:0007669"/>
    <property type="project" value="InterPro"/>
</dbReference>
<evidence type="ECO:0000256" key="2">
    <source>
        <dbReference type="SAM" id="MobiDB-lite"/>
    </source>
</evidence>
<dbReference type="InterPro" id="IPR021765">
    <property type="entry name" value="UstYa-like"/>
</dbReference>
<dbReference type="EMBL" id="LFZO01000021">
    <property type="protein sequence ID" value="KXT17337.1"/>
    <property type="molecule type" value="Genomic_DNA"/>
</dbReference>
<comment type="caution">
    <text evidence="3">The sequence shown here is derived from an EMBL/GenBank/DDBJ whole genome shotgun (WGS) entry which is preliminary data.</text>
</comment>
<accession>A0A139IRB0</accession>